<evidence type="ECO:0000259" key="7">
    <source>
        <dbReference type="PROSITE" id="PS50157"/>
    </source>
</evidence>
<feature type="domain" description="C2H2-type" evidence="7">
    <location>
        <begin position="60"/>
        <end position="90"/>
    </location>
</feature>
<evidence type="ECO:0000256" key="5">
    <source>
        <dbReference type="PROSITE-ProRule" id="PRU00042"/>
    </source>
</evidence>
<gene>
    <name evidence="8" type="ORF">BDEG_26565</name>
</gene>
<feature type="domain" description="C2H2-type" evidence="7">
    <location>
        <begin position="91"/>
        <end position="120"/>
    </location>
</feature>
<dbReference type="PANTHER" id="PTHR19818">
    <property type="entry name" value="ZINC FINGER PROTEIN ZIC AND GLI"/>
    <property type="match status" value="1"/>
</dbReference>
<dbReference type="GO" id="GO:0008270">
    <property type="term" value="F:zinc ion binding"/>
    <property type="evidence" value="ECO:0007669"/>
    <property type="project" value="UniProtKB-KW"/>
</dbReference>
<dbReference type="Pfam" id="PF00096">
    <property type="entry name" value="zf-C2H2"/>
    <property type="match status" value="6"/>
</dbReference>
<dbReference type="FunFam" id="3.30.160.60:FF:000100">
    <property type="entry name" value="Zinc finger 45-like"/>
    <property type="match status" value="1"/>
</dbReference>
<reference evidence="8 9" key="1">
    <citation type="submission" date="2006-10" db="EMBL/GenBank/DDBJ databases">
        <title>The Genome Sequence of Batrachochytrium dendrobatidis JEL423.</title>
        <authorList>
            <consortium name="The Broad Institute Genome Sequencing Platform"/>
            <person name="Birren B."/>
            <person name="Lander E."/>
            <person name="Galagan J."/>
            <person name="Cuomo C."/>
            <person name="Devon K."/>
            <person name="Jaffe D."/>
            <person name="Butler J."/>
            <person name="Alvarez P."/>
            <person name="Gnerre S."/>
            <person name="Grabherr M."/>
            <person name="Kleber M."/>
            <person name="Mauceli E."/>
            <person name="Brockman W."/>
            <person name="Young S."/>
            <person name="LaButti K."/>
            <person name="Sykes S."/>
            <person name="DeCaprio D."/>
            <person name="Crawford M."/>
            <person name="Koehrsen M."/>
            <person name="Engels R."/>
            <person name="Montgomery P."/>
            <person name="Pearson M."/>
            <person name="Howarth C."/>
            <person name="Larson L."/>
            <person name="White J."/>
            <person name="O'Leary S."/>
            <person name="Kodira C."/>
            <person name="Zeng Q."/>
            <person name="Yandava C."/>
            <person name="Alvarado L."/>
            <person name="Longcore J."/>
            <person name="James T."/>
        </authorList>
    </citation>
    <scope>NUCLEOTIDE SEQUENCE [LARGE SCALE GENOMIC DNA]</scope>
    <source>
        <strain evidence="8 9">JEL423</strain>
    </source>
</reference>
<dbReference type="SUPFAM" id="SSF57667">
    <property type="entry name" value="beta-beta-alpha zinc fingers"/>
    <property type="match status" value="6"/>
</dbReference>
<protein>
    <recommendedName>
        <fullName evidence="7">C2H2-type domain-containing protein</fullName>
    </recommendedName>
</protein>
<accession>A0A177WU87</accession>
<feature type="domain" description="C2H2-type" evidence="7">
    <location>
        <begin position="207"/>
        <end position="238"/>
    </location>
</feature>
<evidence type="ECO:0000256" key="2">
    <source>
        <dbReference type="ARBA" id="ARBA00022737"/>
    </source>
</evidence>
<dbReference type="STRING" id="403673.A0A177WU87"/>
<keyword evidence="2" id="KW-0677">Repeat</keyword>
<feature type="coiled-coil region" evidence="6">
    <location>
        <begin position="253"/>
        <end position="280"/>
    </location>
</feature>
<dbReference type="SMART" id="SM00355">
    <property type="entry name" value="ZnF_C2H2"/>
    <property type="match status" value="10"/>
</dbReference>
<evidence type="ECO:0000256" key="4">
    <source>
        <dbReference type="ARBA" id="ARBA00022833"/>
    </source>
</evidence>
<dbReference type="PANTHER" id="PTHR19818:SF161">
    <property type="entry name" value="C2H2-TYPE DOMAIN-CONTAINING PROTEIN"/>
    <property type="match status" value="1"/>
</dbReference>
<sequence length="399" mass="45958">MFEGCGSVFQKIGKLNRHMISHSTERPYSCDKCDKSFRRKEHLAVHAQIHAPSDSDRKPWLCAYPDCTNRFATKYHLNRHISIIHCAERPFKCPQQECDAAFSKHTQLRTHMSVHTGKLAYPCAECDKSFPTPSKLKLHSLTHASEADSKYICGFEECGLAFPKWSALQAHNRKAHTPVCPTCNKSFQTATLLRNHIKIHDLDHELFSCSWHEGCDKVFYSRKSRDLHIQVAHKNIRRFACNVSNCDKAFAHKRTLNNHLKKHETELDTLSKKRKRSLDDLELLTGMSYIQDRSIPCQFEGCIFRFKRQYDLSRHMFALHGVVLTSDQEPLNTSELFQPESYNLQNRAGPPVPQVPLDVEFNFDSFLVDTFLASKQTYLEHLFPVPIQTEPSTTLNALV</sequence>
<dbReference type="GO" id="GO:0005634">
    <property type="term" value="C:nucleus"/>
    <property type="evidence" value="ECO:0007669"/>
    <property type="project" value="UniProtKB-ARBA"/>
</dbReference>
<dbReference type="Proteomes" id="UP000077115">
    <property type="component" value="Unassembled WGS sequence"/>
</dbReference>
<dbReference type="Gene3D" id="3.30.160.60">
    <property type="entry name" value="Classic Zinc Finger"/>
    <property type="match status" value="7"/>
</dbReference>
<evidence type="ECO:0000256" key="6">
    <source>
        <dbReference type="SAM" id="Coils"/>
    </source>
</evidence>
<dbReference type="GO" id="GO:0000981">
    <property type="term" value="F:DNA-binding transcription factor activity, RNA polymerase II-specific"/>
    <property type="evidence" value="ECO:0007669"/>
    <property type="project" value="TreeGrafter"/>
</dbReference>
<feature type="domain" description="C2H2-type" evidence="7">
    <location>
        <begin position="28"/>
        <end position="55"/>
    </location>
</feature>
<dbReference type="OrthoDB" id="2119425at2759"/>
<dbReference type="GO" id="GO:0000978">
    <property type="term" value="F:RNA polymerase II cis-regulatory region sequence-specific DNA binding"/>
    <property type="evidence" value="ECO:0007669"/>
    <property type="project" value="TreeGrafter"/>
</dbReference>
<keyword evidence="4" id="KW-0862">Zinc</keyword>
<organism evidence="8 9">
    <name type="scientific">Batrachochytrium dendrobatidis (strain JEL423)</name>
    <dbReference type="NCBI Taxonomy" id="403673"/>
    <lineage>
        <taxon>Eukaryota</taxon>
        <taxon>Fungi</taxon>
        <taxon>Fungi incertae sedis</taxon>
        <taxon>Chytridiomycota</taxon>
        <taxon>Chytridiomycota incertae sedis</taxon>
        <taxon>Chytridiomycetes</taxon>
        <taxon>Rhizophydiales</taxon>
        <taxon>Rhizophydiales incertae sedis</taxon>
        <taxon>Batrachochytrium</taxon>
    </lineage>
</organism>
<reference evidence="8 9" key="2">
    <citation type="submission" date="2016-05" db="EMBL/GenBank/DDBJ databases">
        <title>Lineage-specific infection strategies underlie the spectrum of fungal disease in amphibians.</title>
        <authorList>
            <person name="Cuomo C.A."/>
            <person name="Farrer R.A."/>
            <person name="James T."/>
            <person name="Longcore J."/>
            <person name="Birren B."/>
        </authorList>
    </citation>
    <scope>NUCLEOTIDE SEQUENCE [LARGE SCALE GENOMIC DNA]</scope>
    <source>
        <strain evidence="8 9">JEL423</strain>
    </source>
</reference>
<dbReference type="InterPro" id="IPR013087">
    <property type="entry name" value="Znf_C2H2_type"/>
</dbReference>
<evidence type="ECO:0000256" key="1">
    <source>
        <dbReference type="ARBA" id="ARBA00022723"/>
    </source>
</evidence>
<evidence type="ECO:0000313" key="8">
    <source>
        <dbReference type="EMBL" id="OAJ43185.1"/>
    </source>
</evidence>
<proteinExistence type="predicted"/>
<keyword evidence="3 5" id="KW-0863">Zinc-finger</keyword>
<feature type="domain" description="C2H2-type" evidence="7">
    <location>
        <begin position="151"/>
        <end position="181"/>
    </location>
</feature>
<feature type="domain" description="C2H2-type" evidence="7">
    <location>
        <begin position="1"/>
        <end position="27"/>
    </location>
</feature>
<evidence type="ECO:0000313" key="9">
    <source>
        <dbReference type="Proteomes" id="UP000077115"/>
    </source>
</evidence>
<dbReference type="PROSITE" id="PS00028">
    <property type="entry name" value="ZINC_FINGER_C2H2_1"/>
    <property type="match status" value="8"/>
</dbReference>
<dbReference type="InterPro" id="IPR036236">
    <property type="entry name" value="Znf_C2H2_sf"/>
</dbReference>
<dbReference type="FunFam" id="3.30.160.60:FF:000624">
    <property type="entry name" value="zinc finger protein 697"/>
    <property type="match status" value="1"/>
</dbReference>
<evidence type="ECO:0000256" key="3">
    <source>
        <dbReference type="ARBA" id="ARBA00022771"/>
    </source>
</evidence>
<dbReference type="PROSITE" id="PS50157">
    <property type="entry name" value="ZINC_FINGER_C2H2_2"/>
    <property type="match status" value="9"/>
</dbReference>
<dbReference type="VEuPathDB" id="FungiDB:BDEG_26565"/>
<dbReference type="InterPro" id="IPR050329">
    <property type="entry name" value="GLI_C2H2-zinc-finger"/>
</dbReference>
<feature type="domain" description="C2H2-type" evidence="7">
    <location>
        <begin position="121"/>
        <end position="148"/>
    </location>
</feature>
<feature type="domain" description="C2H2-type" evidence="7">
    <location>
        <begin position="178"/>
        <end position="205"/>
    </location>
</feature>
<feature type="domain" description="C2H2-type" evidence="7">
    <location>
        <begin position="239"/>
        <end position="268"/>
    </location>
</feature>
<keyword evidence="6" id="KW-0175">Coiled coil</keyword>
<dbReference type="EMBL" id="DS022309">
    <property type="protein sequence ID" value="OAJ43185.1"/>
    <property type="molecule type" value="Genomic_DNA"/>
</dbReference>
<keyword evidence="1" id="KW-0479">Metal-binding</keyword>
<dbReference type="GO" id="GO:0045944">
    <property type="term" value="P:positive regulation of transcription by RNA polymerase II"/>
    <property type="evidence" value="ECO:0007669"/>
    <property type="project" value="UniProtKB-ARBA"/>
</dbReference>
<name>A0A177WU87_BATDL</name>
<dbReference type="eggNOG" id="KOG1721">
    <property type="taxonomic scope" value="Eukaryota"/>
</dbReference>
<dbReference type="AlphaFoldDB" id="A0A177WU87"/>